<dbReference type="InterPro" id="IPR022968">
    <property type="entry name" value="Tsr3-like"/>
</dbReference>
<protein>
    <recommendedName>
        <fullName evidence="6">18S rRNA aminocarboxypropyltransferase</fullName>
        <ecNumber evidence="6">2.5.1.157</ecNumber>
    </recommendedName>
</protein>
<keyword evidence="3 6" id="KW-0698">rRNA processing</keyword>
<evidence type="ECO:0000313" key="10">
    <source>
        <dbReference type="EMBL" id="KAI3426346.1"/>
    </source>
</evidence>
<comment type="caution">
    <text evidence="6">Lacks conserved residue(s) required for the propagation of feature annotation.</text>
</comment>
<dbReference type="PANTHER" id="PTHR20426">
    <property type="entry name" value="RIBOSOME BIOGENESIS PROTEIN TSR3 HOMOLOG"/>
    <property type="match status" value="1"/>
</dbReference>
<feature type="region of interest" description="Disordered" evidence="7">
    <location>
        <begin position="1"/>
        <end position="34"/>
    </location>
</feature>
<accession>A0A9D4YUD0</accession>
<organism evidence="10 11">
    <name type="scientific">Chlorella vulgaris</name>
    <name type="common">Green alga</name>
    <dbReference type="NCBI Taxonomy" id="3077"/>
    <lineage>
        <taxon>Eukaryota</taxon>
        <taxon>Viridiplantae</taxon>
        <taxon>Chlorophyta</taxon>
        <taxon>core chlorophytes</taxon>
        <taxon>Trebouxiophyceae</taxon>
        <taxon>Chlorellales</taxon>
        <taxon>Chlorellaceae</taxon>
        <taxon>Chlorella clade</taxon>
        <taxon>Chlorella</taxon>
    </lineage>
</organism>
<evidence type="ECO:0000256" key="4">
    <source>
        <dbReference type="ARBA" id="ARBA00022679"/>
    </source>
</evidence>
<feature type="region of interest" description="Disordered" evidence="7">
    <location>
        <begin position="204"/>
        <end position="322"/>
    </location>
</feature>
<keyword evidence="1" id="KW-0963">Cytoplasm</keyword>
<feature type="compositionally biased region" description="Acidic residues" evidence="7">
    <location>
        <begin position="222"/>
        <end position="234"/>
    </location>
</feature>
<dbReference type="OrthoDB" id="10262062at2759"/>
<dbReference type="Pfam" id="PF04068">
    <property type="entry name" value="Fer4_RLI"/>
    <property type="match status" value="1"/>
</dbReference>
<dbReference type="Proteomes" id="UP001055712">
    <property type="component" value="Unassembled WGS sequence"/>
</dbReference>
<feature type="compositionally biased region" description="Acidic residues" evidence="7">
    <location>
        <begin position="247"/>
        <end position="264"/>
    </location>
</feature>
<dbReference type="GO" id="GO:1904047">
    <property type="term" value="F:S-adenosyl-L-methionine binding"/>
    <property type="evidence" value="ECO:0007669"/>
    <property type="project" value="UniProtKB-UniRule"/>
</dbReference>
<dbReference type="GO" id="GO:0000455">
    <property type="term" value="P:enzyme-directed rRNA pseudouridine synthesis"/>
    <property type="evidence" value="ECO:0007669"/>
    <property type="project" value="UniProtKB-UniRule"/>
</dbReference>
<keyword evidence="5 6" id="KW-0949">S-adenosyl-L-methionine</keyword>
<dbReference type="GO" id="GO:0030490">
    <property type="term" value="P:maturation of SSU-rRNA"/>
    <property type="evidence" value="ECO:0007669"/>
    <property type="project" value="TreeGrafter"/>
</dbReference>
<evidence type="ECO:0000256" key="2">
    <source>
        <dbReference type="ARBA" id="ARBA00022517"/>
    </source>
</evidence>
<dbReference type="Pfam" id="PF04034">
    <property type="entry name" value="Ribo_biogen_C"/>
    <property type="match status" value="1"/>
</dbReference>
<dbReference type="HAMAP" id="MF_01116">
    <property type="entry name" value="TSR3"/>
    <property type="match status" value="1"/>
</dbReference>
<dbReference type="InterPro" id="IPR007209">
    <property type="entry name" value="RNaseL-inhib-like_metal-bd_dom"/>
</dbReference>
<feature type="binding site" evidence="6">
    <location>
        <position position="52"/>
    </location>
    <ligand>
        <name>S-adenosyl-L-methionine</name>
        <dbReference type="ChEBI" id="CHEBI:59789"/>
    </ligand>
</feature>
<comment type="function">
    <text evidence="6">Aminocarboxypropyltransferase that catalyzes the aminocarboxypropyl transfer on pseudouridine in 18S rRNA. It constitutes the last step in biosynthesis of the hypermodified N1-methyl-N3-(3-amino-3-carboxypropyl) pseudouridine (m1acp3-Psi).</text>
</comment>
<evidence type="ECO:0000256" key="3">
    <source>
        <dbReference type="ARBA" id="ARBA00022552"/>
    </source>
</evidence>
<evidence type="ECO:0000256" key="6">
    <source>
        <dbReference type="HAMAP-Rule" id="MF_03146"/>
    </source>
</evidence>
<dbReference type="PANTHER" id="PTHR20426:SF0">
    <property type="entry name" value="18S RRNA AMINOCARBOXYPROPYLTRANSFERASE"/>
    <property type="match status" value="1"/>
</dbReference>
<keyword evidence="2 6" id="KW-0690">Ribosome biogenesis</keyword>
<dbReference type="AlphaFoldDB" id="A0A9D4YUD0"/>
<evidence type="ECO:0000256" key="7">
    <source>
        <dbReference type="SAM" id="MobiDB-lite"/>
    </source>
</evidence>
<comment type="similarity">
    <text evidence="6">Belongs to the TDD superfamily. TSR3 family.</text>
</comment>
<dbReference type="EC" id="2.5.1.157" evidence="6"/>
<dbReference type="InterPro" id="IPR007177">
    <property type="entry name" value="Tsr3_C"/>
</dbReference>
<name>A0A9D4YUD0_CHLVU</name>
<feature type="binding site" evidence="6">
    <location>
        <position position="123"/>
    </location>
    <ligand>
        <name>S-adenosyl-L-methionine</name>
        <dbReference type="ChEBI" id="CHEBI:59789"/>
    </ligand>
</feature>
<dbReference type="EMBL" id="SIDB01000011">
    <property type="protein sequence ID" value="KAI3426346.1"/>
    <property type="molecule type" value="Genomic_DNA"/>
</dbReference>
<reference evidence="10" key="1">
    <citation type="journal article" date="2019" name="Plant J.">
        <title>Chlorella vulgaris genome assembly and annotation reveals the molecular basis for metabolic acclimation to high light conditions.</title>
        <authorList>
            <person name="Cecchin M."/>
            <person name="Marcolungo L."/>
            <person name="Rossato M."/>
            <person name="Girolomoni L."/>
            <person name="Cosentino E."/>
            <person name="Cuine S."/>
            <person name="Li-Beisson Y."/>
            <person name="Delledonne M."/>
            <person name="Ballottari M."/>
        </authorList>
    </citation>
    <scope>NUCLEOTIDE SEQUENCE</scope>
    <source>
        <strain evidence="10">211/11P</strain>
    </source>
</reference>
<evidence type="ECO:0000256" key="5">
    <source>
        <dbReference type="ARBA" id="ARBA00022691"/>
    </source>
</evidence>
<evidence type="ECO:0000256" key="1">
    <source>
        <dbReference type="ARBA" id="ARBA00022490"/>
    </source>
</evidence>
<comment type="caution">
    <text evidence="10">The sequence shown here is derived from an EMBL/GenBank/DDBJ whole genome shotgun (WGS) entry which is preliminary data.</text>
</comment>
<feature type="binding site" evidence="6">
    <location>
        <position position="100"/>
    </location>
    <ligand>
        <name>S-adenosyl-L-methionine</name>
        <dbReference type="ChEBI" id="CHEBI:59789"/>
    </ligand>
</feature>
<reference evidence="10" key="2">
    <citation type="submission" date="2020-11" db="EMBL/GenBank/DDBJ databases">
        <authorList>
            <person name="Cecchin M."/>
            <person name="Marcolungo L."/>
            <person name="Rossato M."/>
            <person name="Girolomoni L."/>
            <person name="Cosentino E."/>
            <person name="Cuine S."/>
            <person name="Li-Beisson Y."/>
            <person name="Delledonne M."/>
            <person name="Ballottari M."/>
        </authorList>
    </citation>
    <scope>NUCLEOTIDE SEQUENCE</scope>
    <source>
        <strain evidence="10">211/11P</strain>
        <tissue evidence="10">Whole cell</tissue>
    </source>
</reference>
<feature type="compositionally biased region" description="Basic and acidic residues" evidence="7">
    <location>
        <begin position="1"/>
        <end position="20"/>
    </location>
</feature>
<proteinExistence type="inferred from homology"/>
<comment type="catalytic activity">
    <reaction evidence="6">
        <text>an N(1)-methylpseudouridine in rRNA + S-adenosyl-L-methionine = N(1)-methyl-N(3)-[(3S)-3-amino-3-carboxypropyl]pseudouridine in rRNA + S-methyl-5'-thioadenosine + H(+)</text>
        <dbReference type="Rhea" id="RHEA:63296"/>
        <dbReference type="Rhea" id="RHEA-COMP:11634"/>
        <dbReference type="Rhea" id="RHEA-COMP:16310"/>
        <dbReference type="ChEBI" id="CHEBI:15378"/>
        <dbReference type="ChEBI" id="CHEBI:17509"/>
        <dbReference type="ChEBI" id="CHEBI:59789"/>
        <dbReference type="ChEBI" id="CHEBI:74890"/>
        <dbReference type="ChEBI" id="CHEBI:146234"/>
        <dbReference type="EC" id="2.5.1.157"/>
    </reaction>
</comment>
<gene>
    <name evidence="10" type="ORF">D9Q98_008719</name>
</gene>
<keyword evidence="4 6" id="KW-0808">Transferase</keyword>
<feature type="domain" description="RNase L inhibitor RLI-like possible metal-binding" evidence="9">
    <location>
        <begin position="37"/>
        <end position="69"/>
    </location>
</feature>
<sequence length="322" mass="34901">MPRPLSDSRRAEGREERHDESEESSSGGEEEGPFPIKLAMWDLGQCDRKRCTGTRLSRQGLVRELRLGQNFPGVILSPVGRSCVSRQDQELVGRHGLAVVDCSWNRLDDVPFGRIKGQAPRLLPWLLAANPVNYGKPCKLSCAEALAAALYICGWQPAAVRLMNRFKWGHSFLSLNGNLLERYAACSTAVEVIAAQAEQLEAMKSGGGPNRRLPAGLGGDCGSDDEEGEEEVDDGSYLRRGMLPPSESEEDSTSEEEEEEVDEEAALKQPSSSPSDAEAKQHDEQQQQQGGGTSHSQPSNPQPSRQAGGAVVVDALQHLGLS</sequence>
<dbReference type="NCBIfam" id="NF002621">
    <property type="entry name" value="PRK02287.1"/>
    <property type="match status" value="1"/>
</dbReference>
<feature type="domain" description="16S/18S rRNA aminocarboxypropyltransferase Tsr3 C-terminal" evidence="8">
    <location>
        <begin position="74"/>
        <end position="198"/>
    </location>
</feature>
<evidence type="ECO:0000313" key="11">
    <source>
        <dbReference type="Proteomes" id="UP001055712"/>
    </source>
</evidence>
<keyword evidence="11" id="KW-1185">Reference proteome</keyword>
<dbReference type="GO" id="GO:0106388">
    <property type="term" value="F:rRNA small subunit aminocarboxypropyltransferase activity"/>
    <property type="evidence" value="ECO:0007669"/>
    <property type="project" value="UniProtKB-EC"/>
</dbReference>
<evidence type="ECO:0000259" key="8">
    <source>
        <dbReference type="Pfam" id="PF04034"/>
    </source>
</evidence>
<feature type="compositionally biased region" description="Polar residues" evidence="7">
    <location>
        <begin position="294"/>
        <end position="305"/>
    </location>
</feature>
<evidence type="ECO:0000259" key="9">
    <source>
        <dbReference type="Pfam" id="PF04068"/>
    </source>
</evidence>